<accession>A0ABT5HWW7</accession>
<evidence type="ECO:0008006" key="4">
    <source>
        <dbReference type="Google" id="ProtNLM"/>
    </source>
</evidence>
<keyword evidence="1" id="KW-0472">Membrane</keyword>
<evidence type="ECO:0000256" key="1">
    <source>
        <dbReference type="SAM" id="Phobius"/>
    </source>
</evidence>
<comment type="caution">
    <text evidence="2">The sequence shown here is derived from an EMBL/GenBank/DDBJ whole genome shotgun (WGS) entry which is preliminary data.</text>
</comment>
<organism evidence="2 3">
    <name type="scientific">Asticcacaulis aquaticus</name>
    <dbReference type="NCBI Taxonomy" id="2984212"/>
    <lineage>
        <taxon>Bacteria</taxon>
        <taxon>Pseudomonadati</taxon>
        <taxon>Pseudomonadota</taxon>
        <taxon>Alphaproteobacteria</taxon>
        <taxon>Caulobacterales</taxon>
        <taxon>Caulobacteraceae</taxon>
        <taxon>Asticcacaulis</taxon>
    </lineage>
</organism>
<reference evidence="2 3" key="1">
    <citation type="submission" date="2023-01" db="EMBL/GenBank/DDBJ databases">
        <title>Novel species of the genus Asticcacaulis isolated from rivers.</title>
        <authorList>
            <person name="Lu H."/>
        </authorList>
    </citation>
    <scope>NUCLEOTIDE SEQUENCE [LARGE SCALE GENOMIC DNA]</scope>
    <source>
        <strain evidence="2 3">BYS171W</strain>
    </source>
</reference>
<evidence type="ECO:0000313" key="3">
    <source>
        <dbReference type="Proteomes" id="UP001214854"/>
    </source>
</evidence>
<dbReference type="RefSeq" id="WP_272749038.1">
    <property type="nucleotide sequence ID" value="NZ_JAQQKX010000013.1"/>
</dbReference>
<keyword evidence="1" id="KW-1133">Transmembrane helix</keyword>
<evidence type="ECO:0000313" key="2">
    <source>
        <dbReference type="EMBL" id="MDC7684567.1"/>
    </source>
</evidence>
<name>A0ABT5HWW7_9CAUL</name>
<gene>
    <name evidence="2" type="ORF">PQU92_14880</name>
</gene>
<dbReference type="EMBL" id="JAQQKX010000013">
    <property type="protein sequence ID" value="MDC7684567.1"/>
    <property type="molecule type" value="Genomic_DNA"/>
</dbReference>
<protein>
    <recommendedName>
        <fullName evidence="4">Zinc-finger domain-containing protein</fullName>
    </recommendedName>
</protein>
<feature type="transmembrane region" description="Helical" evidence="1">
    <location>
        <begin position="94"/>
        <end position="115"/>
    </location>
</feature>
<sequence>MTVSEKIVAYVDGELNASDRAEIETLAASDSDIAAQIEAHRALSARLSAAFAPVGDEPVSAGLAALLNAPEAPPEALKPADNVVAFAPRKLRPIYMQAAAMAACLVAGIAMTLALTPQGDFRQTNDGLIARGGLDRALSTQLAADANGPTRIGLTFADKAGALCRTFATASNEGMACRTDGKWHIEVAARATTRTEFTQAGSPLILQAVDARLDGDVFDADQERSARDSGWK</sequence>
<keyword evidence="3" id="KW-1185">Reference proteome</keyword>
<proteinExistence type="predicted"/>
<dbReference type="Proteomes" id="UP001214854">
    <property type="component" value="Unassembled WGS sequence"/>
</dbReference>
<keyword evidence="1" id="KW-0812">Transmembrane</keyword>